<accession>A0ABR8SYQ3</accession>
<feature type="signal peptide" evidence="1">
    <location>
        <begin position="1"/>
        <end position="26"/>
    </location>
</feature>
<gene>
    <name evidence="2" type="ORF">H9647_11315</name>
</gene>
<proteinExistence type="predicted"/>
<feature type="chain" id="PRO_5047249312" description="SLH domain-containing protein" evidence="1">
    <location>
        <begin position="27"/>
        <end position="458"/>
    </location>
</feature>
<reference evidence="2 3" key="1">
    <citation type="submission" date="2020-08" db="EMBL/GenBank/DDBJ databases">
        <title>A Genomic Blueprint of the Chicken Gut Microbiome.</title>
        <authorList>
            <person name="Gilroy R."/>
            <person name="Ravi A."/>
            <person name="Getino M."/>
            <person name="Pursley I."/>
            <person name="Horton D.L."/>
            <person name="Alikhan N.-F."/>
            <person name="Baker D."/>
            <person name="Gharbi K."/>
            <person name="Hall N."/>
            <person name="Watson M."/>
            <person name="Adriaenssens E.M."/>
            <person name="Foster-Nyarko E."/>
            <person name="Jarju S."/>
            <person name="Secka A."/>
            <person name="Antonio M."/>
            <person name="Oren A."/>
            <person name="Chaudhuri R."/>
            <person name="La Ragione R.M."/>
            <person name="Hildebrand F."/>
            <person name="Pallen M.J."/>
        </authorList>
    </citation>
    <scope>NUCLEOTIDE SEQUENCE [LARGE SCALE GENOMIC DNA]</scope>
    <source>
        <strain evidence="2 3">Sa2BVA9</strain>
    </source>
</reference>
<dbReference type="EMBL" id="JACSQL010000004">
    <property type="protein sequence ID" value="MBD7968651.1"/>
    <property type="molecule type" value="Genomic_DNA"/>
</dbReference>
<name>A0ABR8SYQ3_9BACL</name>
<dbReference type="Proteomes" id="UP000608071">
    <property type="component" value="Unassembled WGS sequence"/>
</dbReference>
<keyword evidence="1" id="KW-0732">Signal</keyword>
<evidence type="ECO:0000313" key="2">
    <source>
        <dbReference type="EMBL" id="MBD7968651.1"/>
    </source>
</evidence>
<keyword evidence="3" id="KW-1185">Reference proteome</keyword>
<evidence type="ECO:0000256" key="1">
    <source>
        <dbReference type="SAM" id="SignalP"/>
    </source>
</evidence>
<comment type="caution">
    <text evidence="2">The sequence shown here is derived from an EMBL/GenBank/DDBJ whole genome shotgun (WGS) entry which is preliminary data.</text>
</comment>
<dbReference type="RefSeq" id="WP_191799924.1">
    <property type="nucleotide sequence ID" value="NZ_JACSQL010000004.1"/>
</dbReference>
<protein>
    <recommendedName>
        <fullName evidence="4">SLH domain-containing protein</fullName>
    </recommendedName>
</protein>
<organism evidence="2 3">
    <name type="scientific">Paenibacillus gallinarum</name>
    <dbReference type="NCBI Taxonomy" id="2762232"/>
    <lineage>
        <taxon>Bacteria</taxon>
        <taxon>Bacillati</taxon>
        <taxon>Bacillota</taxon>
        <taxon>Bacilli</taxon>
        <taxon>Bacillales</taxon>
        <taxon>Paenibacillaceae</taxon>
        <taxon>Paenibacillus</taxon>
    </lineage>
</organism>
<evidence type="ECO:0008006" key="4">
    <source>
        <dbReference type="Google" id="ProtNLM"/>
    </source>
</evidence>
<evidence type="ECO:0000313" key="3">
    <source>
        <dbReference type="Proteomes" id="UP000608071"/>
    </source>
</evidence>
<sequence>MKKVLLQTVVAASVALSILPSTSVFASIPVTKAASTSTVSQYAGADTIEGYVQFLSNKYGIAFGTEPTKGDFIEAVAKVLPINVESDNPVFTDIDSSDPLYPSAAKLYKAGIITTTTVHADAKLTPVTALYIAVKAAGIQELSYTYPSAKVEASLKKLGFSPSRIQGKAGSEIAAAVDTGLLPSSLYKETVTAKQASSEYAAALLGQVLELNGNYKHSIGKSSDADIYSKLSDAYNTSDLISAPDLRAIVNEALENNEVTGYNLKDARFNSNFIDSLKLTYGHDDIKHAKQLIGLLRSEGIQADIQLEPKTSAFIYLKEWGEPKETDNYKVEQIANGNYIAYAKEYDLELEFNNTDDKNRFNNIVLTYAKKNSDEQKDLLYGSWWQPLYYSTTALSNYEVIVNNKIAKGNYYAQSFTLKENAGKVSATLKKLAPDADISSYKLWVDVPFYNYLQGGFE</sequence>